<reference evidence="2 3" key="1">
    <citation type="submission" date="2019-02" db="EMBL/GenBank/DDBJ databases">
        <authorList>
            <person name="Manzano-Marin A."/>
            <person name="Manzano-Marin A."/>
        </authorList>
    </citation>
    <scope>NUCLEOTIDE SEQUENCE [LARGE SCALE GENOMIC DNA]</scope>
    <source>
        <strain evidence="2 3">BuCipiceae</strain>
    </source>
</reference>
<protein>
    <submittedName>
        <fullName evidence="2">Flagellar hook-basal body complex protein FliE</fullName>
    </submittedName>
</protein>
<sequence>MKINHIETKKTKLIEPIKKNNQQENKTFLKIWKSILKKSFNTYQNIQKKNNNIIIPNKINLKNTELKKKQIQLLIQINNKIIQTYEEIMNMPI</sequence>
<dbReference type="EMBL" id="LR217739">
    <property type="protein sequence ID" value="VFP87861.1"/>
    <property type="molecule type" value="Genomic_DNA"/>
</dbReference>
<accession>A0A803GCE8</accession>
<evidence type="ECO:0000313" key="3">
    <source>
        <dbReference type="Proteomes" id="UP000294455"/>
    </source>
</evidence>
<dbReference type="RefSeq" id="WP_154049119.1">
    <property type="nucleotide sequence ID" value="NZ_LR217739.1"/>
</dbReference>
<dbReference type="GO" id="GO:0071973">
    <property type="term" value="P:bacterial-type flagellum-dependent cell motility"/>
    <property type="evidence" value="ECO:0007669"/>
    <property type="project" value="InterPro"/>
</dbReference>
<gene>
    <name evidence="2" type="primary">fliE</name>
    <name evidence="2" type="ORF">BUCIPICE3303_044</name>
</gene>
<keyword evidence="2" id="KW-0282">Flagellum</keyword>
<dbReference type="Proteomes" id="UP000294455">
    <property type="component" value="Chromosome"/>
</dbReference>
<name>A0A803GCE8_9GAMM</name>
<evidence type="ECO:0000256" key="1">
    <source>
        <dbReference type="ARBA" id="ARBA00023143"/>
    </source>
</evidence>
<keyword evidence="2" id="KW-0966">Cell projection</keyword>
<organism evidence="2 3">
    <name type="scientific">Buchnera aphidicola</name>
    <name type="common">Cinara piceae</name>
    <dbReference type="NCBI Taxonomy" id="1660043"/>
    <lineage>
        <taxon>Bacteria</taxon>
        <taxon>Pseudomonadati</taxon>
        <taxon>Pseudomonadota</taxon>
        <taxon>Gammaproteobacteria</taxon>
        <taxon>Enterobacterales</taxon>
        <taxon>Erwiniaceae</taxon>
        <taxon>Buchnera</taxon>
    </lineage>
</organism>
<dbReference type="InterPro" id="IPR001624">
    <property type="entry name" value="FliE"/>
</dbReference>
<proteinExistence type="predicted"/>
<dbReference type="GO" id="GO:0003774">
    <property type="term" value="F:cytoskeletal motor activity"/>
    <property type="evidence" value="ECO:0007669"/>
    <property type="project" value="InterPro"/>
</dbReference>
<keyword evidence="1" id="KW-0975">Bacterial flagellum</keyword>
<dbReference type="AlphaFoldDB" id="A0A803GCE8"/>
<dbReference type="Pfam" id="PF02049">
    <property type="entry name" value="FliE"/>
    <property type="match status" value="1"/>
</dbReference>
<dbReference type="GO" id="GO:0005198">
    <property type="term" value="F:structural molecule activity"/>
    <property type="evidence" value="ECO:0007669"/>
    <property type="project" value="InterPro"/>
</dbReference>
<evidence type="ECO:0000313" key="2">
    <source>
        <dbReference type="EMBL" id="VFP87861.1"/>
    </source>
</evidence>
<dbReference type="GO" id="GO:0009288">
    <property type="term" value="C:bacterial-type flagellum"/>
    <property type="evidence" value="ECO:0007669"/>
    <property type="project" value="InterPro"/>
</dbReference>
<keyword evidence="2" id="KW-0969">Cilium</keyword>